<name>A0ABY5BRB8_9LACO</name>
<evidence type="ECO:0000313" key="1">
    <source>
        <dbReference type="EMBL" id="USS85121.1"/>
    </source>
</evidence>
<gene>
    <name evidence="1" type="ORF">M3M35_00145</name>
</gene>
<evidence type="ECO:0000313" key="2">
    <source>
        <dbReference type="Proteomes" id="UP001056707"/>
    </source>
</evidence>
<protein>
    <submittedName>
        <fullName evidence="1">Rha family transcriptional regulator</fullName>
    </submittedName>
</protein>
<sequence>MATSELFKKLNEHRNSYISTDEIENSVGLSHPALLQLVRRHTKELESVSKERLNFRHDDKGRKVYLLNPEQATLLVVFMRSTGVVAEFSTDLVKQLYSIQRKRSDEETAEINKQLRRAVNNSGNQDYQKYHDLAYLIATGKRAKQLRNELSIPSGKTITDFLSDKQVKRVNEAKQKITTMLEHGKSYQEIRFSLYHLNQLQGS</sequence>
<keyword evidence="2" id="KW-1185">Reference proteome</keyword>
<dbReference type="EMBL" id="CP097116">
    <property type="protein sequence ID" value="USS85121.1"/>
    <property type="molecule type" value="Genomic_DNA"/>
</dbReference>
<proteinExistence type="predicted"/>
<dbReference type="RefSeq" id="WP_252750016.1">
    <property type="nucleotide sequence ID" value="NZ_CP097116.1"/>
</dbReference>
<reference evidence="1" key="1">
    <citation type="submission" date="2022-05" db="EMBL/GenBank/DDBJ databases">
        <authorList>
            <person name="Oliphant S.A."/>
            <person name="Watson-Haigh N.S."/>
            <person name="Sumby K.M."/>
            <person name="Gardner J.M."/>
            <person name="Jiranek V."/>
        </authorList>
    </citation>
    <scope>NUCLEOTIDE SEQUENCE</scope>
    <source>
        <strain evidence="1">KI16_H9</strain>
    </source>
</reference>
<organism evidence="1 2">
    <name type="scientific">Fructilactobacillus myrtifloralis</name>
    <dbReference type="NCBI Taxonomy" id="2940301"/>
    <lineage>
        <taxon>Bacteria</taxon>
        <taxon>Bacillati</taxon>
        <taxon>Bacillota</taxon>
        <taxon>Bacilli</taxon>
        <taxon>Lactobacillales</taxon>
        <taxon>Lactobacillaceae</taxon>
        <taxon>Fructilactobacillus</taxon>
    </lineage>
</organism>
<dbReference type="Proteomes" id="UP001056707">
    <property type="component" value="Chromosome"/>
</dbReference>
<accession>A0ABY5BRB8</accession>